<evidence type="ECO:0000259" key="2">
    <source>
        <dbReference type="Pfam" id="PF10328"/>
    </source>
</evidence>
<reference evidence="3" key="1">
    <citation type="submission" date="2023-06" db="EMBL/GenBank/DDBJ databases">
        <title>Genomic analysis of the entomopathogenic nematode Steinernema hermaphroditum.</title>
        <authorList>
            <person name="Schwarz E.M."/>
            <person name="Heppert J.K."/>
            <person name="Baniya A."/>
            <person name="Schwartz H.T."/>
            <person name="Tan C.-H."/>
            <person name="Antoshechkin I."/>
            <person name="Sternberg P.W."/>
            <person name="Goodrich-Blair H."/>
            <person name="Dillman A.R."/>
        </authorList>
    </citation>
    <scope>NUCLEOTIDE SEQUENCE</scope>
    <source>
        <strain evidence="3">PS9179</strain>
        <tissue evidence="3">Whole animal</tissue>
    </source>
</reference>
<gene>
    <name evidence="3" type="ORF">QR680_016392</name>
</gene>
<keyword evidence="4" id="KW-1185">Reference proteome</keyword>
<evidence type="ECO:0000313" key="4">
    <source>
        <dbReference type="Proteomes" id="UP001175271"/>
    </source>
</evidence>
<dbReference type="SUPFAM" id="SSF81321">
    <property type="entry name" value="Family A G protein-coupled receptor-like"/>
    <property type="match status" value="1"/>
</dbReference>
<dbReference type="AlphaFoldDB" id="A0AA39LLX6"/>
<feature type="transmembrane region" description="Helical" evidence="1">
    <location>
        <begin position="194"/>
        <end position="215"/>
    </location>
</feature>
<feature type="transmembrane region" description="Helical" evidence="1">
    <location>
        <begin position="23"/>
        <end position="48"/>
    </location>
</feature>
<evidence type="ECO:0000256" key="1">
    <source>
        <dbReference type="SAM" id="Phobius"/>
    </source>
</evidence>
<keyword evidence="1" id="KW-0472">Membrane</keyword>
<proteinExistence type="predicted"/>
<accession>A0AA39LLX6</accession>
<sequence>MENCTLVYGHELLGRKDITPMDLLVGLLILAFCSLQIAFGFVNLWILWNVKIFYNSFGTILATRALVDMSSSVLHICYSSYVTISQRADYSPYMAIVAGYLGYILAGMSCSMHVFLAVNRFTSVYFPLQYRIIFKKENCVRITTVTFIAIIIAFIIPFTFIPCNLIGYSASHYGYIMLDCRKPEEKRPFHFGRFLHVACGALLCFGAIVIDTATIRKLYVLKKTKQICNNTHFKVKVRFTMQSFCQNIPMFIELVLLTLGDSSPDSSKAFNVTLSFLVTRFTDFVNSTTIIVFNPEARKFLQSRARLFPTSSISSSRNIYVLPGNNTLNC</sequence>
<feature type="transmembrane region" description="Helical" evidence="1">
    <location>
        <begin position="93"/>
        <end position="118"/>
    </location>
</feature>
<dbReference type="EMBL" id="JAUCMV010000004">
    <property type="protein sequence ID" value="KAK0402541.1"/>
    <property type="molecule type" value="Genomic_DNA"/>
</dbReference>
<dbReference type="PANTHER" id="PTHR23017:SF3">
    <property type="entry name" value="G-PROTEIN COUPLED RECEPTORS FAMILY 1 PROFILE DOMAIN-CONTAINING PROTEIN"/>
    <property type="match status" value="1"/>
</dbReference>
<organism evidence="3 4">
    <name type="scientific">Steinernema hermaphroditum</name>
    <dbReference type="NCBI Taxonomy" id="289476"/>
    <lineage>
        <taxon>Eukaryota</taxon>
        <taxon>Metazoa</taxon>
        <taxon>Ecdysozoa</taxon>
        <taxon>Nematoda</taxon>
        <taxon>Chromadorea</taxon>
        <taxon>Rhabditida</taxon>
        <taxon>Tylenchina</taxon>
        <taxon>Panagrolaimomorpha</taxon>
        <taxon>Strongyloidoidea</taxon>
        <taxon>Steinernematidae</taxon>
        <taxon>Steinernema</taxon>
    </lineage>
</organism>
<keyword evidence="1" id="KW-0812">Transmembrane</keyword>
<evidence type="ECO:0000313" key="3">
    <source>
        <dbReference type="EMBL" id="KAK0402541.1"/>
    </source>
</evidence>
<dbReference type="PANTHER" id="PTHR23017">
    <property type="entry name" value="SERPENTINE RECEPTOR, CLASS X"/>
    <property type="match status" value="1"/>
</dbReference>
<feature type="transmembrane region" description="Helical" evidence="1">
    <location>
        <begin position="139"/>
        <end position="161"/>
    </location>
</feature>
<dbReference type="Proteomes" id="UP001175271">
    <property type="component" value="Unassembled WGS sequence"/>
</dbReference>
<dbReference type="InterPro" id="IPR019430">
    <property type="entry name" value="7TM_GPCR_serpentine_rcpt_Srx"/>
</dbReference>
<feature type="domain" description="7TM GPCR serpentine receptor class x (Srx)" evidence="2">
    <location>
        <begin position="42"/>
        <end position="294"/>
    </location>
</feature>
<protein>
    <recommendedName>
        <fullName evidence="2">7TM GPCR serpentine receptor class x (Srx) domain-containing protein</fullName>
    </recommendedName>
</protein>
<comment type="caution">
    <text evidence="3">The sequence shown here is derived from an EMBL/GenBank/DDBJ whole genome shotgun (WGS) entry which is preliminary data.</text>
</comment>
<dbReference type="Gene3D" id="1.20.1070.10">
    <property type="entry name" value="Rhodopsin 7-helix transmembrane proteins"/>
    <property type="match status" value="1"/>
</dbReference>
<dbReference type="Pfam" id="PF10328">
    <property type="entry name" value="7TM_GPCR_Srx"/>
    <property type="match status" value="1"/>
</dbReference>
<name>A0AA39LLX6_9BILA</name>
<keyword evidence="1" id="KW-1133">Transmembrane helix</keyword>